<dbReference type="SMART" id="SM00116">
    <property type="entry name" value="CBS"/>
    <property type="match status" value="2"/>
</dbReference>
<organism evidence="4 5">
    <name type="scientific">Candidatus Allocopromorpha excrementavium</name>
    <dbReference type="NCBI Taxonomy" id="2840741"/>
    <lineage>
        <taxon>Bacteria</taxon>
        <taxon>Bacillati</taxon>
        <taxon>Bacillota</taxon>
        <taxon>Clostridia</taxon>
        <taxon>Eubacteriales</taxon>
        <taxon>Eubacteriaceae</taxon>
        <taxon>Eubacteriaceae incertae sedis</taxon>
        <taxon>Candidatus Allocopromorpha</taxon>
    </lineage>
</organism>
<proteinExistence type="predicted"/>
<name>A0A9D1KUV7_9FIRM</name>
<dbReference type="Pfam" id="PF00571">
    <property type="entry name" value="CBS"/>
    <property type="match status" value="2"/>
</dbReference>
<feature type="domain" description="CBS" evidence="3">
    <location>
        <begin position="76"/>
        <end position="135"/>
    </location>
</feature>
<dbReference type="Proteomes" id="UP000824159">
    <property type="component" value="Unassembled WGS sequence"/>
</dbReference>
<dbReference type="PANTHER" id="PTHR43080:SF2">
    <property type="entry name" value="CBS DOMAIN-CONTAINING PROTEIN"/>
    <property type="match status" value="1"/>
</dbReference>
<dbReference type="SUPFAM" id="SSF54631">
    <property type="entry name" value="CBS-domain pair"/>
    <property type="match status" value="1"/>
</dbReference>
<dbReference type="InterPro" id="IPR000644">
    <property type="entry name" value="CBS_dom"/>
</dbReference>
<dbReference type="InterPro" id="IPR051257">
    <property type="entry name" value="Diverse_CBS-Domain"/>
</dbReference>
<evidence type="ECO:0000256" key="2">
    <source>
        <dbReference type="PROSITE-ProRule" id="PRU00703"/>
    </source>
</evidence>
<dbReference type="Gene3D" id="3.10.580.10">
    <property type="entry name" value="CBS-domain"/>
    <property type="match status" value="1"/>
</dbReference>
<evidence type="ECO:0000259" key="3">
    <source>
        <dbReference type="PROSITE" id="PS51371"/>
    </source>
</evidence>
<accession>A0A9D1KUV7</accession>
<keyword evidence="1 2" id="KW-0129">CBS domain</keyword>
<dbReference type="PANTHER" id="PTHR43080">
    <property type="entry name" value="CBS DOMAIN-CONTAINING PROTEIN CBSX3, MITOCHONDRIAL"/>
    <property type="match status" value="1"/>
</dbReference>
<dbReference type="InterPro" id="IPR046342">
    <property type="entry name" value="CBS_dom_sf"/>
</dbReference>
<reference evidence="4" key="2">
    <citation type="journal article" date="2021" name="PeerJ">
        <title>Extensive microbial diversity within the chicken gut microbiome revealed by metagenomics and culture.</title>
        <authorList>
            <person name="Gilroy R."/>
            <person name="Ravi A."/>
            <person name="Getino M."/>
            <person name="Pursley I."/>
            <person name="Horton D.L."/>
            <person name="Alikhan N.F."/>
            <person name="Baker D."/>
            <person name="Gharbi K."/>
            <person name="Hall N."/>
            <person name="Watson M."/>
            <person name="Adriaenssens E.M."/>
            <person name="Foster-Nyarko E."/>
            <person name="Jarju S."/>
            <person name="Secka A."/>
            <person name="Antonio M."/>
            <person name="Oren A."/>
            <person name="Chaudhuri R.R."/>
            <person name="La Ragione R."/>
            <person name="Hildebrand F."/>
            <person name="Pallen M.J."/>
        </authorList>
    </citation>
    <scope>NUCLEOTIDE SEQUENCE</scope>
    <source>
        <strain evidence="4">CHK176-22527</strain>
    </source>
</reference>
<dbReference type="EMBL" id="DVLX01000099">
    <property type="protein sequence ID" value="HIU00267.1"/>
    <property type="molecule type" value="Genomic_DNA"/>
</dbReference>
<reference evidence="4" key="1">
    <citation type="submission" date="2020-10" db="EMBL/GenBank/DDBJ databases">
        <authorList>
            <person name="Gilroy R."/>
        </authorList>
    </citation>
    <scope>NUCLEOTIDE SEQUENCE</scope>
    <source>
        <strain evidence="4">CHK176-22527</strain>
    </source>
</reference>
<gene>
    <name evidence="4" type="ORF">IAD12_08525</name>
</gene>
<comment type="caution">
    <text evidence="4">The sequence shown here is derived from an EMBL/GenBank/DDBJ whole genome shotgun (WGS) entry which is preliminary data.</text>
</comment>
<evidence type="ECO:0000256" key="1">
    <source>
        <dbReference type="ARBA" id="ARBA00023122"/>
    </source>
</evidence>
<feature type="domain" description="CBS" evidence="3">
    <location>
        <begin position="7"/>
        <end position="65"/>
    </location>
</feature>
<protein>
    <submittedName>
        <fullName evidence="4">CBS domain-containing protein</fullName>
    </submittedName>
</protein>
<dbReference type="PROSITE" id="PS51371">
    <property type="entry name" value="CBS"/>
    <property type="match status" value="2"/>
</dbReference>
<evidence type="ECO:0000313" key="5">
    <source>
        <dbReference type="Proteomes" id="UP000824159"/>
    </source>
</evidence>
<dbReference type="AlphaFoldDB" id="A0A9D1KUV7"/>
<sequence length="144" mass="15292">MKVKDLMTTDISCVKEDASAYTVAVQMKKENVGSIPVCDDSGHIKGIITDRDLVIRAMAKPDDDTSVCDVKAKDIMSLDPVTVSPGMSSHDAALLFSSKKIRRLPVTENSKLVGMFSLGDLASKPVCIDEAGDALSSISADTAE</sequence>
<evidence type="ECO:0000313" key="4">
    <source>
        <dbReference type="EMBL" id="HIU00267.1"/>
    </source>
</evidence>